<keyword evidence="1" id="KW-1133">Transmembrane helix</keyword>
<dbReference type="RefSeq" id="WP_053592581.1">
    <property type="nucleotide sequence ID" value="NZ_CP067341.1"/>
</dbReference>
<reference evidence="2 3" key="1">
    <citation type="submission" date="2020-01" db="EMBL/GenBank/DDBJ databases">
        <authorList>
            <person name="Liu G."/>
            <person name="Liu B."/>
        </authorList>
    </citation>
    <scope>NUCLEOTIDE SEQUENCE [LARGE SCALE GENOMIC DNA]</scope>
    <source>
        <strain evidence="2 3">FJAT-51161</strain>
    </source>
</reference>
<keyword evidence="3" id="KW-1185">Reference proteome</keyword>
<organism evidence="2 3">
    <name type="scientific">Lysinibacillus agricola</name>
    <dbReference type="NCBI Taxonomy" id="2590012"/>
    <lineage>
        <taxon>Bacteria</taxon>
        <taxon>Bacillati</taxon>
        <taxon>Bacillota</taxon>
        <taxon>Bacilli</taxon>
        <taxon>Bacillales</taxon>
        <taxon>Bacillaceae</taxon>
        <taxon>Lysinibacillus</taxon>
    </lineage>
</organism>
<protein>
    <submittedName>
        <fullName evidence="2">Uncharacterized protein</fullName>
    </submittedName>
</protein>
<accession>A0ABX7AKX9</accession>
<gene>
    <name evidence="2" type="ORF">FJQ98_14500</name>
</gene>
<evidence type="ECO:0000313" key="3">
    <source>
        <dbReference type="Proteomes" id="UP000596049"/>
    </source>
</evidence>
<feature type="transmembrane region" description="Helical" evidence="1">
    <location>
        <begin position="51"/>
        <end position="75"/>
    </location>
</feature>
<dbReference type="Proteomes" id="UP000596049">
    <property type="component" value="Chromosome"/>
</dbReference>
<feature type="transmembrane region" description="Helical" evidence="1">
    <location>
        <begin position="12"/>
        <end position="39"/>
    </location>
</feature>
<keyword evidence="1" id="KW-0812">Transmembrane</keyword>
<evidence type="ECO:0000313" key="2">
    <source>
        <dbReference type="EMBL" id="QQP10493.1"/>
    </source>
</evidence>
<evidence type="ECO:0000256" key="1">
    <source>
        <dbReference type="SAM" id="Phobius"/>
    </source>
</evidence>
<keyword evidence="1" id="KW-0472">Membrane</keyword>
<sequence>MDLLKAFASGGLSVLYIILPVIILMAVEIGCIVVFSSIFEKLLPNKIYKSLLVCVALVIFYIWAVPMDLGFLNFFRAMF</sequence>
<dbReference type="EMBL" id="CP067341">
    <property type="protein sequence ID" value="QQP10493.1"/>
    <property type="molecule type" value="Genomic_DNA"/>
</dbReference>
<name>A0ABX7AKX9_9BACI</name>
<proteinExistence type="predicted"/>